<dbReference type="RefSeq" id="WP_048188707.1">
    <property type="nucleotide sequence ID" value="NZ_CP011097.1"/>
</dbReference>
<dbReference type="OrthoDB" id="199042at2157"/>
<dbReference type="InterPro" id="IPR036388">
    <property type="entry name" value="WH-like_DNA-bd_sf"/>
</dbReference>
<dbReference type="STRING" id="1603555.SU86_005170"/>
<evidence type="ECO:0000313" key="2">
    <source>
        <dbReference type="Proteomes" id="UP000266745"/>
    </source>
</evidence>
<sequence length="112" mass="13035">METDGGITSALADKYTRDILTILAKEELSAQQISTRLDIPTSTTYRKIKTLEDLKLVKKTKVIRTTEGLGESYYRSLVLEINVKYRDGNLTYTVERIKMDDRIVRLWEKFKE</sequence>
<dbReference type="Pfam" id="PF12840">
    <property type="entry name" value="HTH_20"/>
    <property type="match status" value="1"/>
</dbReference>
<keyword evidence="2" id="KW-1185">Reference proteome</keyword>
<dbReference type="CDD" id="cd00090">
    <property type="entry name" value="HTH_ARSR"/>
    <property type="match status" value="1"/>
</dbReference>
<reference evidence="1 2" key="1">
    <citation type="journal article" date="2016" name="Sci. Rep.">
        <title>A novel ammonia-oxidizing archaeon from wastewater treatment plant: Its enrichment, physiological and genomic characteristics.</title>
        <authorList>
            <person name="Li Y."/>
            <person name="Ding K."/>
            <person name="Wen X."/>
            <person name="Zhang B."/>
            <person name="Shen B."/>
            <person name="Yang Y."/>
        </authorList>
    </citation>
    <scope>NUCLEOTIDE SEQUENCE [LARGE SCALE GENOMIC DNA]</scope>
    <source>
        <strain evidence="1 2">SAT1</strain>
    </source>
</reference>
<dbReference type="InterPro" id="IPR011991">
    <property type="entry name" value="ArsR-like_HTH"/>
</dbReference>
<proteinExistence type="predicted"/>
<dbReference type="EMBL" id="CP011097">
    <property type="protein sequence ID" value="AJZ75854.1"/>
    <property type="molecule type" value="Genomic_DNA"/>
</dbReference>
<dbReference type="Proteomes" id="UP000266745">
    <property type="component" value="Chromosome"/>
</dbReference>
<dbReference type="GeneID" id="24875789"/>
<accession>A0A3G1B4H9</accession>
<evidence type="ECO:0000313" key="1">
    <source>
        <dbReference type="EMBL" id="AJZ75854.1"/>
    </source>
</evidence>
<dbReference type="Gene3D" id="1.10.10.10">
    <property type="entry name" value="Winged helix-like DNA-binding domain superfamily/Winged helix DNA-binding domain"/>
    <property type="match status" value="1"/>
</dbReference>
<organism evidence="1 2">
    <name type="scientific">Candidatus Nitrosotenuis cloacae</name>
    <dbReference type="NCBI Taxonomy" id="1603555"/>
    <lineage>
        <taxon>Archaea</taxon>
        <taxon>Nitrososphaerota</taxon>
        <taxon>Candidatus Nitrosotenuis</taxon>
    </lineage>
</organism>
<protein>
    <submittedName>
        <fullName evidence="1">ArsR family transcriptional regulator</fullName>
    </submittedName>
</protein>
<dbReference type="SUPFAM" id="SSF46785">
    <property type="entry name" value="Winged helix' DNA-binding domain"/>
    <property type="match status" value="1"/>
</dbReference>
<gene>
    <name evidence="1" type="ORF">SU86_005170</name>
</gene>
<dbReference type="KEGG" id="tah:SU86_005170"/>
<dbReference type="InterPro" id="IPR036390">
    <property type="entry name" value="WH_DNA-bd_sf"/>
</dbReference>
<dbReference type="AlphaFoldDB" id="A0A3G1B4H9"/>
<name>A0A3G1B4H9_9ARCH</name>